<evidence type="ECO:0000256" key="1">
    <source>
        <dbReference type="SAM" id="Phobius"/>
    </source>
</evidence>
<keyword evidence="1" id="KW-1133">Transmembrane helix</keyword>
<feature type="transmembrane region" description="Helical" evidence="1">
    <location>
        <begin position="7"/>
        <end position="25"/>
    </location>
</feature>
<evidence type="ECO:0000313" key="2">
    <source>
        <dbReference type="EMBL" id="SEH95721.1"/>
    </source>
</evidence>
<evidence type="ECO:0000313" key="3">
    <source>
        <dbReference type="Proteomes" id="UP000199634"/>
    </source>
</evidence>
<gene>
    <name evidence="2" type="ORF">SAMN02927937_02374</name>
</gene>
<keyword evidence="1" id="KW-0812">Transmembrane</keyword>
<accession>A0A1H6M9Z1</accession>
<dbReference type="RefSeq" id="WP_091101199.1">
    <property type="nucleotide sequence ID" value="NZ_FNXE01000039.1"/>
</dbReference>
<dbReference type="EMBL" id="FNXE01000039">
    <property type="protein sequence ID" value="SEH95721.1"/>
    <property type="molecule type" value="Genomic_DNA"/>
</dbReference>
<sequence length="175" mass="19895">MKTALKIYISLACLLLLDTFLFLSADISLPGTLPDRLLFWCWLASTFFILVQYRKSIWTKVYTVLLLVLLFAAALPMGAPLVMLHAFALDKEVSYQVGHTRLVETTKSPFAKPYVAVIRSYGLYEQETARLDMDFDVKGKTYRLADVLSIKEVTNDVRTELLFVFKTGSVTREIP</sequence>
<dbReference type="Proteomes" id="UP000199634">
    <property type="component" value="Unassembled WGS sequence"/>
</dbReference>
<feature type="transmembrane region" description="Helical" evidence="1">
    <location>
        <begin position="65"/>
        <end position="88"/>
    </location>
</feature>
<dbReference type="STRING" id="1159016.SAMN02927937_02374"/>
<dbReference type="AlphaFoldDB" id="A0A1H6M9Z1"/>
<reference evidence="2 3" key="1">
    <citation type="submission" date="2016-10" db="EMBL/GenBank/DDBJ databases">
        <authorList>
            <person name="de Groot N.N."/>
        </authorList>
    </citation>
    <scope>NUCLEOTIDE SEQUENCE [LARGE SCALE GENOMIC DNA]</scope>
    <source>
        <strain evidence="2 3">CGMCC 1.10825</strain>
    </source>
</reference>
<organism evidence="2 3">
    <name type="scientific">Paenimyroides marinum</name>
    <dbReference type="NCBI Taxonomy" id="1159016"/>
    <lineage>
        <taxon>Bacteria</taxon>
        <taxon>Pseudomonadati</taxon>
        <taxon>Bacteroidota</taxon>
        <taxon>Flavobacteriia</taxon>
        <taxon>Flavobacteriales</taxon>
        <taxon>Flavobacteriaceae</taxon>
        <taxon>Paenimyroides</taxon>
    </lineage>
</organism>
<name>A0A1H6M9Z1_9FLAO</name>
<keyword evidence="3" id="KW-1185">Reference proteome</keyword>
<feature type="transmembrane region" description="Helical" evidence="1">
    <location>
        <begin position="37"/>
        <end position="53"/>
    </location>
</feature>
<protein>
    <submittedName>
        <fullName evidence="2">Uncharacterized protein</fullName>
    </submittedName>
</protein>
<keyword evidence="1" id="KW-0472">Membrane</keyword>
<dbReference type="OrthoDB" id="1163261at2"/>
<proteinExistence type="predicted"/>